<proteinExistence type="predicted"/>
<reference evidence="1" key="1">
    <citation type="submission" date="2021-06" db="EMBL/GenBank/DDBJ databases">
        <authorList>
            <person name="Kallberg Y."/>
            <person name="Tangrot J."/>
            <person name="Rosling A."/>
        </authorList>
    </citation>
    <scope>NUCLEOTIDE SEQUENCE</scope>
    <source>
        <strain evidence="1">MA461A</strain>
    </source>
</reference>
<comment type="caution">
    <text evidence="1">The sequence shown here is derived from an EMBL/GenBank/DDBJ whole genome shotgun (WGS) entry which is preliminary data.</text>
</comment>
<keyword evidence="2" id="KW-1185">Reference proteome</keyword>
<protein>
    <submittedName>
        <fullName evidence="1">19409_t:CDS:1</fullName>
    </submittedName>
</protein>
<accession>A0ACA9SV70</accession>
<feature type="non-terminal residue" evidence="1">
    <location>
        <position position="73"/>
    </location>
</feature>
<sequence>DWEIKKDRTKLKEMLLSDDEWELLDKLIDLLMLFEEATREFLGNIYIILSKDTIFESDNEDMQPIDFNDDDII</sequence>
<evidence type="ECO:0000313" key="1">
    <source>
        <dbReference type="EMBL" id="CAG8848503.1"/>
    </source>
</evidence>
<dbReference type="Proteomes" id="UP000789920">
    <property type="component" value="Unassembled WGS sequence"/>
</dbReference>
<dbReference type="EMBL" id="CAJVQC010161050">
    <property type="protein sequence ID" value="CAG8848503.1"/>
    <property type="molecule type" value="Genomic_DNA"/>
</dbReference>
<name>A0ACA9SV70_9GLOM</name>
<evidence type="ECO:0000313" key="2">
    <source>
        <dbReference type="Proteomes" id="UP000789920"/>
    </source>
</evidence>
<feature type="non-terminal residue" evidence="1">
    <location>
        <position position="1"/>
    </location>
</feature>
<organism evidence="1 2">
    <name type="scientific">Racocetra persica</name>
    <dbReference type="NCBI Taxonomy" id="160502"/>
    <lineage>
        <taxon>Eukaryota</taxon>
        <taxon>Fungi</taxon>
        <taxon>Fungi incertae sedis</taxon>
        <taxon>Mucoromycota</taxon>
        <taxon>Glomeromycotina</taxon>
        <taxon>Glomeromycetes</taxon>
        <taxon>Diversisporales</taxon>
        <taxon>Gigasporaceae</taxon>
        <taxon>Racocetra</taxon>
    </lineage>
</organism>
<gene>
    <name evidence="1" type="ORF">RPERSI_LOCUS35159</name>
</gene>